<dbReference type="Proteomes" id="UP000322927">
    <property type="component" value="Chromosome"/>
</dbReference>
<dbReference type="AlphaFoldDB" id="A0A5P2C150"/>
<sequence length="83" mass="8930">MVLHDGVRVVVYDDHAAAEPLAALDVSRDSEHGRGLLLVQALADDWGVGPAAHPRGKGKNVWFEIRRDGGGTGIYRTPTILDT</sequence>
<evidence type="ECO:0000313" key="1">
    <source>
        <dbReference type="EMBL" id="QES35658.1"/>
    </source>
</evidence>
<protein>
    <recommendedName>
        <fullName evidence="3">ATP-binding protein</fullName>
    </recommendedName>
</protein>
<evidence type="ECO:0008006" key="3">
    <source>
        <dbReference type="Google" id="ProtNLM"/>
    </source>
</evidence>
<dbReference type="EMBL" id="CP029192">
    <property type="protein sequence ID" value="QES35658.1"/>
    <property type="molecule type" value="Genomic_DNA"/>
</dbReference>
<reference evidence="1 2" key="1">
    <citation type="submission" date="2018-05" db="EMBL/GenBank/DDBJ databases">
        <title>Streptomyces venezuelae.</title>
        <authorList>
            <person name="Kim W."/>
            <person name="Lee N."/>
            <person name="Cho B.-K."/>
        </authorList>
    </citation>
    <scope>NUCLEOTIDE SEQUENCE [LARGE SCALE GENOMIC DNA]</scope>
    <source>
        <strain evidence="1 2">ATCC 14584</strain>
    </source>
</reference>
<organism evidence="1 2">
    <name type="scientific">Streptomyces venezuelae</name>
    <dbReference type="NCBI Taxonomy" id="54571"/>
    <lineage>
        <taxon>Bacteria</taxon>
        <taxon>Bacillati</taxon>
        <taxon>Actinomycetota</taxon>
        <taxon>Actinomycetes</taxon>
        <taxon>Kitasatosporales</taxon>
        <taxon>Streptomycetaceae</taxon>
        <taxon>Streptomyces</taxon>
    </lineage>
</organism>
<dbReference type="InterPro" id="IPR050267">
    <property type="entry name" value="Anti-sigma-factor_SerPK"/>
</dbReference>
<proteinExistence type="predicted"/>
<dbReference type="Gene3D" id="3.30.565.10">
    <property type="entry name" value="Histidine kinase-like ATPase, C-terminal domain"/>
    <property type="match status" value="1"/>
</dbReference>
<dbReference type="PANTHER" id="PTHR35526">
    <property type="entry name" value="ANTI-SIGMA-F FACTOR RSBW-RELATED"/>
    <property type="match status" value="1"/>
</dbReference>
<accession>A0A5P2C150</accession>
<gene>
    <name evidence="1" type="ORF">DEJ48_21545</name>
</gene>
<evidence type="ECO:0000313" key="2">
    <source>
        <dbReference type="Proteomes" id="UP000322927"/>
    </source>
</evidence>
<dbReference type="InterPro" id="IPR036890">
    <property type="entry name" value="HATPase_C_sf"/>
</dbReference>
<name>A0A5P2C150_STRVZ</name>
<dbReference type="PANTHER" id="PTHR35526:SF3">
    <property type="entry name" value="ANTI-SIGMA-F FACTOR RSBW"/>
    <property type="match status" value="1"/>
</dbReference>
<dbReference type="CDD" id="cd16936">
    <property type="entry name" value="HATPase_RsbW-like"/>
    <property type="match status" value="1"/>
</dbReference>